<dbReference type="PANTHER" id="PTHR12306:SF10">
    <property type="entry name" value="LIPID TRANSFERASE CIDEB"/>
    <property type="match status" value="1"/>
</dbReference>
<evidence type="ECO:0000256" key="1">
    <source>
        <dbReference type="ARBA" id="ARBA00022703"/>
    </source>
</evidence>
<dbReference type="Gene3D" id="3.10.20.10">
    <property type="match status" value="1"/>
</dbReference>
<dbReference type="GeneTree" id="ENSGT00390000018596"/>
<keyword evidence="5" id="KW-1185">Reference proteome</keyword>
<evidence type="ECO:0000256" key="2">
    <source>
        <dbReference type="PROSITE-ProRule" id="PRU00447"/>
    </source>
</evidence>
<protein>
    <submittedName>
        <fullName evidence="4">Cell death inducing DFFA like effector b</fullName>
    </submittedName>
</protein>
<dbReference type="OrthoDB" id="6475906at2759"/>
<organism evidence="4 5">
    <name type="scientific">Latimeria chalumnae</name>
    <name type="common">Coelacanth</name>
    <dbReference type="NCBI Taxonomy" id="7897"/>
    <lineage>
        <taxon>Eukaryota</taxon>
        <taxon>Metazoa</taxon>
        <taxon>Chordata</taxon>
        <taxon>Craniata</taxon>
        <taxon>Vertebrata</taxon>
        <taxon>Euteleostomi</taxon>
        <taxon>Coelacanthiformes</taxon>
        <taxon>Coelacanthidae</taxon>
        <taxon>Latimeria</taxon>
    </lineage>
</organism>
<dbReference type="AlphaFoldDB" id="H3AQT6"/>
<dbReference type="GO" id="GO:0042981">
    <property type="term" value="P:regulation of apoptotic process"/>
    <property type="evidence" value="ECO:0007669"/>
    <property type="project" value="TreeGrafter"/>
</dbReference>
<sequence length="225" mass="25336">MEYFKAKDYVSNLSATGLIKSMSSVGSQLTKRVLSSSAPPQRPFRVCNHDRSVKKGLTAGTQRELVAKAMDALLLTSIISLVLEEDGTMVENEDFFEMLDDDTTFMALQKGQRWTPAKNGAVSYSFNQKPKNSKDIARITFDIYKLNPRDIFGSLNVNATFYGLYSMSCDFKCLGPKKVLREMLRVASTLTQAVGQVFLMISTFIRRIVEGPDQWQHARISEYSE</sequence>
<feature type="domain" description="CIDE-N" evidence="3">
    <location>
        <begin position="40"/>
        <end position="116"/>
    </location>
</feature>
<gene>
    <name evidence="4" type="primary">CIDEB</name>
</gene>
<dbReference type="FunCoup" id="H3AQT6">
    <property type="interactions" value="127"/>
</dbReference>
<dbReference type="Proteomes" id="UP000008672">
    <property type="component" value="Unassembled WGS sequence"/>
</dbReference>
<dbReference type="GO" id="GO:0006915">
    <property type="term" value="P:apoptotic process"/>
    <property type="evidence" value="ECO:0007669"/>
    <property type="project" value="UniProtKB-UniRule"/>
</dbReference>
<proteinExistence type="predicted"/>
<evidence type="ECO:0000313" key="5">
    <source>
        <dbReference type="Proteomes" id="UP000008672"/>
    </source>
</evidence>
<dbReference type="HOGENOM" id="CLU_090011_0_0_1"/>
<dbReference type="EMBL" id="AFYH01097110">
    <property type="status" value="NOT_ANNOTATED_CDS"/>
    <property type="molecule type" value="Genomic_DNA"/>
</dbReference>
<dbReference type="PROSITE" id="PS51135">
    <property type="entry name" value="CIDE_N"/>
    <property type="match status" value="1"/>
</dbReference>
<evidence type="ECO:0000313" key="4">
    <source>
        <dbReference type="Ensembl" id="ENSLACP00000012007.2"/>
    </source>
</evidence>
<dbReference type="PANTHER" id="PTHR12306">
    <property type="entry name" value="CELL DEATH ACTIVATOR CIDE"/>
    <property type="match status" value="1"/>
</dbReference>
<reference evidence="4" key="3">
    <citation type="submission" date="2025-09" db="UniProtKB">
        <authorList>
            <consortium name="Ensembl"/>
        </authorList>
    </citation>
    <scope>IDENTIFICATION</scope>
</reference>
<dbReference type="SUPFAM" id="SSF54277">
    <property type="entry name" value="CAD &amp; PB1 domains"/>
    <property type="match status" value="1"/>
</dbReference>
<dbReference type="RefSeq" id="XP_005998952.1">
    <property type="nucleotide sequence ID" value="XM_005998890.3"/>
</dbReference>
<reference evidence="5" key="1">
    <citation type="submission" date="2011-08" db="EMBL/GenBank/DDBJ databases">
        <title>The draft genome of Latimeria chalumnae.</title>
        <authorList>
            <person name="Di Palma F."/>
            <person name="Alfoldi J."/>
            <person name="Johnson J."/>
            <person name="Berlin A."/>
            <person name="Gnerre S."/>
            <person name="Jaffe D."/>
            <person name="MacCallum I."/>
            <person name="Young S."/>
            <person name="Walker B.J."/>
            <person name="Lander E."/>
            <person name="Lindblad-Toh K."/>
        </authorList>
    </citation>
    <scope>NUCLEOTIDE SEQUENCE [LARGE SCALE GENOMIC DNA]</scope>
    <source>
        <strain evidence="5">Wild caught</strain>
    </source>
</reference>
<evidence type="ECO:0000259" key="3">
    <source>
        <dbReference type="PROSITE" id="PS51135"/>
    </source>
</evidence>
<dbReference type="CTD" id="27141"/>
<dbReference type="GeneID" id="102345498"/>
<dbReference type="Bgee" id="ENSLACG00000010568">
    <property type="expression patterns" value="Expressed in muscle tissue and 6 other cell types or tissues"/>
</dbReference>
<dbReference type="STRING" id="7897.ENSLACP00000012007"/>
<dbReference type="OMA" id="PFRICCN"/>
<reference evidence="4" key="2">
    <citation type="submission" date="2025-08" db="UniProtKB">
        <authorList>
            <consortium name="Ensembl"/>
        </authorList>
    </citation>
    <scope>IDENTIFICATION</scope>
</reference>
<dbReference type="eggNOG" id="ENOG502RUS7">
    <property type="taxonomic scope" value="Eukaryota"/>
</dbReference>
<dbReference type="KEGG" id="lcm:102345498"/>
<dbReference type="Ensembl" id="ENSLACT00000012098.2">
    <property type="protein sequence ID" value="ENSLACP00000012007.2"/>
    <property type="gene ID" value="ENSLACG00000010568.2"/>
</dbReference>
<name>H3AQT6_LATCH</name>
<dbReference type="Pfam" id="PF02017">
    <property type="entry name" value="CIDE-N"/>
    <property type="match status" value="1"/>
</dbReference>
<dbReference type="InterPro" id="IPR003508">
    <property type="entry name" value="CIDE-N_dom"/>
</dbReference>
<dbReference type="InParanoid" id="H3AQT6"/>
<accession>H3AQT6</accession>
<keyword evidence="1 2" id="KW-0053">Apoptosis</keyword>
<dbReference type="SMART" id="SM00266">
    <property type="entry name" value="CAD"/>
    <property type="match status" value="1"/>
</dbReference>